<sequence length="141" mass="16650">MSELDQITTNNDIRKAIVQEERYFQLRQNAEYYEKLKKLADKNKSSLWRYVCKVAQGAKELLIERTSVHLDFSAGGDEYLENRENDSTKQPEPEKQPEPTKQSKPEIRNITDSLRKIENDCVNHQEKLFRKTTTIENEIFL</sequence>
<accession>A0ACB0YJA6</accession>
<dbReference type="Proteomes" id="UP001497535">
    <property type="component" value="Unassembled WGS sequence"/>
</dbReference>
<comment type="caution">
    <text evidence="1">The sequence shown here is derived from an EMBL/GenBank/DDBJ whole genome shotgun (WGS) entry which is preliminary data.</text>
</comment>
<keyword evidence="2" id="KW-1185">Reference proteome</keyword>
<evidence type="ECO:0000313" key="1">
    <source>
        <dbReference type="EMBL" id="CAK5049231.1"/>
    </source>
</evidence>
<name>A0ACB0YJA6_MELEN</name>
<evidence type="ECO:0000313" key="2">
    <source>
        <dbReference type="Proteomes" id="UP001497535"/>
    </source>
</evidence>
<protein>
    <submittedName>
        <fullName evidence="1">Uncharacterized protein</fullName>
    </submittedName>
</protein>
<dbReference type="EMBL" id="CAVMJV010000013">
    <property type="protein sequence ID" value="CAK5049231.1"/>
    <property type="molecule type" value="Genomic_DNA"/>
</dbReference>
<gene>
    <name evidence="1" type="ORF">MENTE1834_LOCUS12989</name>
</gene>
<proteinExistence type="predicted"/>
<reference evidence="1" key="1">
    <citation type="submission" date="2023-11" db="EMBL/GenBank/DDBJ databases">
        <authorList>
            <person name="Poullet M."/>
        </authorList>
    </citation>
    <scope>NUCLEOTIDE SEQUENCE</scope>
    <source>
        <strain evidence="1">E1834</strain>
    </source>
</reference>
<organism evidence="1 2">
    <name type="scientific">Meloidogyne enterolobii</name>
    <name type="common">Root-knot nematode worm</name>
    <name type="synonym">Meloidogyne mayaguensis</name>
    <dbReference type="NCBI Taxonomy" id="390850"/>
    <lineage>
        <taxon>Eukaryota</taxon>
        <taxon>Metazoa</taxon>
        <taxon>Ecdysozoa</taxon>
        <taxon>Nematoda</taxon>
        <taxon>Chromadorea</taxon>
        <taxon>Rhabditida</taxon>
        <taxon>Tylenchina</taxon>
        <taxon>Tylenchomorpha</taxon>
        <taxon>Tylenchoidea</taxon>
        <taxon>Meloidogynidae</taxon>
        <taxon>Meloidogyninae</taxon>
        <taxon>Meloidogyne</taxon>
    </lineage>
</organism>